<evidence type="ECO:0000256" key="13">
    <source>
        <dbReference type="ARBA" id="ARBA00023284"/>
    </source>
</evidence>
<comment type="similarity">
    <text evidence="2 14">Belongs to the DsbB family.</text>
</comment>
<evidence type="ECO:0000256" key="11">
    <source>
        <dbReference type="ARBA" id="ARBA00023157"/>
    </source>
</evidence>
<keyword evidence="10 14" id="KW-0472">Membrane</keyword>
<accession>A0A1H7KV76</accession>
<keyword evidence="17" id="KW-1185">Reference proteome</keyword>
<comment type="subcellular location">
    <subcellularLocation>
        <location evidence="1">Cell inner membrane</location>
        <topology evidence="1">Multi-pass membrane protein</topology>
    </subcellularLocation>
    <subcellularLocation>
        <location evidence="14">Cell membrane</location>
        <topology evidence="14">Multi-pass membrane protein</topology>
    </subcellularLocation>
</comment>
<evidence type="ECO:0000256" key="14">
    <source>
        <dbReference type="HAMAP-Rule" id="MF_00286"/>
    </source>
</evidence>
<evidence type="ECO:0000256" key="6">
    <source>
        <dbReference type="ARBA" id="ARBA00022692"/>
    </source>
</evidence>
<dbReference type="SUPFAM" id="SSF158442">
    <property type="entry name" value="DsbB-like"/>
    <property type="match status" value="1"/>
</dbReference>
<feature type="transmembrane region" description="Helical" evidence="15">
    <location>
        <begin position="140"/>
        <end position="157"/>
    </location>
</feature>
<evidence type="ECO:0000256" key="12">
    <source>
        <dbReference type="ARBA" id="ARBA00023186"/>
    </source>
</evidence>
<keyword evidence="9 14" id="KW-0560">Oxidoreductase</keyword>
<keyword evidence="5" id="KW-0997">Cell inner membrane</keyword>
<keyword evidence="13 14" id="KW-0676">Redox-active center</keyword>
<keyword evidence="7 14" id="KW-0249">Electron transport</keyword>
<keyword evidence="4 14" id="KW-1003">Cell membrane</keyword>
<sequence>MTLGIRASFLLIFLGCVCLISYALYLQLVKDLLPCPLCVVQRIAYWLMGLTALLGFFHSSPAARRIYGGLMAAFACLGAIVALRQAWLVRYPEAFECGISPEEEFLNALPLARWWPSMFEANGDCADVSWKFISLTLPDWSAIFFIIFGSLAVYVLLARRNYY</sequence>
<dbReference type="InterPro" id="IPR023380">
    <property type="entry name" value="DsbB-like_sf"/>
</dbReference>
<keyword evidence="12 14" id="KW-0143">Chaperone</keyword>
<dbReference type="GO" id="GO:0009055">
    <property type="term" value="F:electron transfer activity"/>
    <property type="evidence" value="ECO:0007669"/>
    <property type="project" value="UniProtKB-UniRule"/>
</dbReference>
<dbReference type="InterPro" id="IPR050183">
    <property type="entry name" value="DsbB"/>
</dbReference>
<name>A0A1H7KV76_9PROT</name>
<comment type="function">
    <text evidence="14">Required for disulfide bond formation in some periplasmic proteins. Acts by oxidizing the DsbA protein.</text>
</comment>
<dbReference type="Gene3D" id="1.20.1550.10">
    <property type="entry name" value="DsbB-like"/>
    <property type="match status" value="1"/>
</dbReference>
<evidence type="ECO:0000313" key="16">
    <source>
        <dbReference type="EMBL" id="SEK89837.1"/>
    </source>
</evidence>
<keyword evidence="8 14" id="KW-1133">Transmembrane helix</keyword>
<protein>
    <recommendedName>
        <fullName evidence="14">Disulfide bond formation protein B</fullName>
    </recommendedName>
    <alternativeName>
        <fullName evidence="14">Disulfide oxidoreductase</fullName>
    </alternativeName>
</protein>
<dbReference type="Proteomes" id="UP000198620">
    <property type="component" value="Unassembled WGS sequence"/>
</dbReference>
<feature type="transmembrane region" description="Helical" evidence="15">
    <location>
        <begin position="7"/>
        <end position="28"/>
    </location>
</feature>
<dbReference type="InterPro" id="IPR003752">
    <property type="entry name" value="DiS_bond_form_DsbB/BdbC"/>
</dbReference>
<dbReference type="GO" id="GO:0015035">
    <property type="term" value="F:protein-disulfide reductase activity"/>
    <property type="evidence" value="ECO:0007669"/>
    <property type="project" value="UniProtKB-UniRule"/>
</dbReference>
<dbReference type="PANTHER" id="PTHR36570">
    <property type="entry name" value="DISULFIDE BOND FORMATION PROTEIN B"/>
    <property type="match status" value="1"/>
</dbReference>
<evidence type="ECO:0000256" key="2">
    <source>
        <dbReference type="ARBA" id="ARBA00008823"/>
    </source>
</evidence>
<evidence type="ECO:0000256" key="3">
    <source>
        <dbReference type="ARBA" id="ARBA00022448"/>
    </source>
</evidence>
<dbReference type="EMBL" id="FOBH01000003">
    <property type="protein sequence ID" value="SEK89837.1"/>
    <property type="molecule type" value="Genomic_DNA"/>
</dbReference>
<proteinExistence type="inferred from homology"/>
<keyword evidence="3 14" id="KW-0813">Transport</keyword>
<keyword evidence="6 14" id="KW-0812">Transmembrane</keyword>
<evidence type="ECO:0000256" key="5">
    <source>
        <dbReference type="ARBA" id="ARBA00022519"/>
    </source>
</evidence>
<evidence type="ECO:0000256" key="15">
    <source>
        <dbReference type="SAM" id="Phobius"/>
    </source>
</evidence>
<evidence type="ECO:0000313" key="17">
    <source>
        <dbReference type="Proteomes" id="UP000198620"/>
    </source>
</evidence>
<dbReference type="RefSeq" id="WP_090828157.1">
    <property type="nucleotide sequence ID" value="NZ_FOBH01000003.1"/>
</dbReference>
<evidence type="ECO:0000256" key="1">
    <source>
        <dbReference type="ARBA" id="ARBA00004429"/>
    </source>
</evidence>
<gene>
    <name evidence="14" type="primary">dsbB</name>
    <name evidence="16" type="ORF">SAMN05216387_103328</name>
</gene>
<reference evidence="16 17" key="1">
    <citation type="submission" date="2016-10" db="EMBL/GenBank/DDBJ databases">
        <authorList>
            <person name="de Groot N.N."/>
        </authorList>
    </citation>
    <scope>NUCLEOTIDE SEQUENCE [LARGE SCALE GENOMIC DNA]</scope>
    <source>
        <strain evidence="16 17">Nv1</strain>
    </source>
</reference>
<evidence type="ECO:0000256" key="7">
    <source>
        <dbReference type="ARBA" id="ARBA00022982"/>
    </source>
</evidence>
<feature type="topological domain" description="Cytoplasmic" evidence="14">
    <location>
        <begin position="159"/>
        <end position="163"/>
    </location>
</feature>
<evidence type="ECO:0000256" key="9">
    <source>
        <dbReference type="ARBA" id="ARBA00023002"/>
    </source>
</evidence>
<dbReference type="PANTHER" id="PTHR36570:SF3">
    <property type="entry name" value="DISULFIDE BOND FORMATION PROTEIN B"/>
    <property type="match status" value="1"/>
</dbReference>
<feature type="transmembrane region" description="Helical" evidence="15">
    <location>
        <begin position="66"/>
        <end position="87"/>
    </location>
</feature>
<keyword evidence="11 14" id="KW-1015">Disulfide bond</keyword>
<evidence type="ECO:0000256" key="10">
    <source>
        <dbReference type="ARBA" id="ARBA00023136"/>
    </source>
</evidence>
<feature type="topological domain" description="Cytoplasmic" evidence="14">
    <location>
        <begin position="1"/>
        <end position="8"/>
    </location>
</feature>
<dbReference type="Pfam" id="PF02600">
    <property type="entry name" value="DsbB"/>
    <property type="match status" value="1"/>
</dbReference>
<feature type="transmembrane region" description="Helical" evidence="15">
    <location>
        <begin position="43"/>
        <end position="59"/>
    </location>
</feature>
<feature type="topological domain" description="Periplasmic" evidence="14">
    <location>
        <begin position="26"/>
        <end position="43"/>
    </location>
</feature>
<feature type="disulfide bond" description="Redox-active" evidence="14">
    <location>
        <begin position="35"/>
        <end position="38"/>
    </location>
</feature>
<dbReference type="STRING" id="1233.SAMN05216387_103328"/>
<dbReference type="HAMAP" id="MF_00286">
    <property type="entry name" value="DsbB"/>
    <property type="match status" value="1"/>
</dbReference>
<dbReference type="InterPro" id="IPR022920">
    <property type="entry name" value="Disulphide_bond_form_DsbB"/>
</dbReference>
<comment type="caution">
    <text evidence="14">Lacks conserved residue(s) required for the propagation of feature annotation.</text>
</comment>
<evidence type="ECO:0000256" key="4">
    <source>
        <dbReference type="ARBA" id="ARBA00022475"/>
    </source>
</evidence>
<dbReference type="GO" id="GO:0006457">
    <property type="term" value="P:protein folding"/>
    <property type="evidence" value="ECO:0007669"/>
    <property type="project" value="InterPro"/>
</dbReference>
<dbReference type="GO" id="GO:0005886">
    <property type="term" value="C:plasma membrane"/>
    <property type="evidence" value="ECO:0007669"/>
    <property type="project" value="UniProtKB-SubCell"/>
</dbReference>
<dbReference type="OrthoDB" id="3711263at2"/>
<evidence type="ECO:0000256" key="8">
    <source>
        <dbReference type="ARBA" id="ARBA00022989"/>
    </source>
</evidence>
<dbReference type="AlphaFoldDB" id="A0A1H7KV76"/>
<organism evidence="16 17">
    <name type="scientific">Nitrosovibrio tenuis</name>
    <dbReference type="NCBI Taxonomy" id="1233"/>
    <lineage>
        <taxon>Bacteria</taxon>
        <taxon>Pseudomonadati</taxon>
        <taxon>Pseudomonadota</taxon>
        <taxon>Betaproteobacteria</taxon>
        <taxon>Nitrosomonadales</taxon>
        <taxon>Nitrosomonadaceae</taxon>
        <taxon>Nitrosovibrio</taxon>
    </lineage>
</organism>